<evidence type="ECO:0000313" key="12">
    <source>
        <dbReference type="EMBL" id="OMH79295.1"/>
    </source>
</evidence>
<evidence type="ECO:0000256" key="9">
    <source>
        <dbReference type="ARBA" id="ARBA00038146"/>
    </source>
</evidence>
<dbReference type="PANTHER" id="PTHR11851">
    <property type="entry name" value="METALLOPROTEASE"/>
    <property type="match status" value="1"/>
</dbReference>
<dbReference type="InterPro" id="IPR011249">
    <property type="entry name" value="Metalloenz_LuxS/M16"/>
</dbReference>
<organism evidence="12 13">
    <name type="scientific">Zancudomyces culisetae</name>
    <name type="common">Gut fungus</name>
    <name type="synonym">Smittium culisetae</name>
    <dbReference type="NCBI Taxonomy" id="1213189"/>
    <lineage>
        <taxon>Eukaryota</taxon>
        <taxon>Fungi</taxon>
        <taxon>Fungi incertae sedis</taxon>
        <taxon>Zoopagomycota</taxon>
        <taxon>Kickxellomycotina</taxon>
        <taxon>Harpellomycetes</taxon>
        <taxon>Harpellales</taxon>
        <taxon>Legeriomycetaceae</taxon>
        <taxon>Zancudomyces</taxon>
    </lineage>
</organism>
<evidence type="ECO:0000256" key="1">
    <source>
        <dbReference type="ARBA" id="ARBA00004443"/>
    </source>
</evidence>
<feature type="domain" description="Peptidase M16 N-terminal" evidence="11">
    <location>
        <begin position="40"/>
        <end position="113"/>
    </location>
</feature>
<keyword evidence="3" id="KW-0679">Respiratory chain</keyword>
<dbReference type="Gene3D" id="3.30.830.10">
    <property type="entry name" value="Metalloenzyme, LuxS/M16 peptidase-like"/>
    <property type="match status" value="1"/>
</dbReference>
<reference evidence="13" key="1">
    <citation type="submission" date="2017-01" db="EMBL/GenBank/DDBJ databases">
        <authorList>
            <person name="Wang Y."/>
            <person name="White M."/>
            <person name="Kvist S."/>
            <person name="Moncalvo J.-M."/>
        </authorList>
    </citation>
    <scope>NUCLEOTIDE SEQUENCE [LARGE SCALE GENOMIC DNA]</scope>
    <source>
        <strain evidence="13">COL-18-3</strain>
    </source>
</reference>
<keyword evidence="4" id="KW-0999">Mitochondrion inner membrane</keyword>
<dbReference type="Pfam" id="PF00675">
    <property type="entry name" value="Peptidase_M16"/>
    <property type="match status" value="1"/>
</dbReference>
<comment type="subcellular location">
    <subcellularLocation>
        <location evidence="1">Mitochondrion inner membrane</location>
        <topology evidence="1">Peripheral membrane protein</topology>
        <orientation evidence="1">Matrix side</orientation>
    </subcellularLocation>
</comment>
<dbReference type="PANTHER" id="PTHR11851:SF209">
    <property type="entry name" value="CYTOCHROME B-C1 COMPLEX SUBUNIT 2, MITOCHONDRIAL"/>
    <property type="match status" value="1"/>
</dbReference>
<dbReference type="OrthoDB" id="6369905at2759"/>
<dbReference type="SUPFAM" id="SSF63411">
    <property type="entry name" value="LuxS/MPP-like metallohydrolase"/>
    <property type="match status" value="1"/>
</dbReference>
<proteinExistence type="inferred from homology"/>
<evidence type="ECO:0000256" key="6">
    <source>
        <dbReference type="ARBA" id="ARBA00022982"/>
    </source>
</evidence>
<evidence type="ECO:0000256" key="4">
    <source>
        <dbReference type="ARBA" id="ARBA00022792"/>
    </source>
</evidence>
<dbReference type="AlphaFoldDB" id="A0A1R1PE70"/>
<evidence type="ECO:0000256" key="7">
    <source>
        <dbReference type="ARBA" id="ARBA00023128"/>
    </source>
</evidence>
<protein>
    <recommendedName>
        <fullName evidence="10">Cytochrome b-c1 complex subunit 2, mitochondrial</fullName>
    </recommendedName>
</protein>
<gene>
    <name evidence="12" type="ORF">AX774_g7289</name>
</gene>
<evidence type="ECO:0000256" key="10">
    <source>
        <dbReference type="ARBA" id="ARBA00040751"/>
    </source>
</evidence>
<evidence type="ECO:0000256" key="3">
    <source>
        <dbReference type="ARBA" id="ARBA00022660"/>
    </source>
</evidence>
<dbReference type="InterPro" id="IPR011765">
    <property type="entry name" value="Pept_M16_N"/>
</dbReference>
<accession>A0A1R1PE70</accession>
<keyword evidence="13" id="KW-1185">Reference proteome</keyword>
<keyword evidence="5" id="KW-0809">Transit peptide</keyword>
<evidence type="ECO:0000256" key="8">
    <source>
        <dbReference type="ARBA" id="ARBA00023136"/>
    </source>
</evidence>
<comment type="similarity">
    <text evidence="9">Belongs to the peptidase M16 family. UQCRC2/QCR2 subfamily.</text>
</comment>
<keyword evidence="2" id="KW-0813">Transport</keyword>
<dbReference type="GO" id="GO:0046872">
    <property type="term" value="F:metal ion binding"/>
    <property type="evidence" value="ECO:0007669"/>
    <property type="project" value="InterPro"/>
</dbReference>
<evidence type="ECO:0000313" key="13">
    <source>
        <dbReference type="Proteomes" id="UP000188320"/>
    </source>
</evidence>
<sequence>MFRNTVKIGSSVRKYATTSGSVVSKLSNGIKVAAADLNKEGSMGSISIVVKAGSRFEDANSAGAAHFFKAFGFRDSEKRTSFRKVREAELQGANLSAQVTRENVIFTVECLKVDM</sequence>
<dbReference type="Proteomes" id="UP000188320">
    <property type="component" value="Unassembled WGS sequence"/>
</dbReference>
<dbReference type="EMBL" id="LSSK01001601">
    <property type="protein sequence ID" value="OMH79295.1"/>
    <property type="molecule type" value="Genomic_DNA"/>
</dbReference>
<evidence type="ECO:0000259" key="11">
    <source>
        <dbReference type="Pfam" id="PF00675"/>
    </source>
</evidence>
<dbReference type="GO" id="GO:0005743">
    <property type="term" value="C:mitochondrial inner membrane"/>
    <property type="evidence" value="ECO:0007669"/>
    <property type="project" value="UniProtKB-SubCell"/>
</dbReference>
<evidence type="ECO:0000256" key="5">
    <source>
        <dbReference type="ARBA" id="ARBA00022946"/>
    </source>
</evidence>
<keyword evidence="6" id="KW-0249">Electron transport</keyword>
<keyword evidence="8" id="KW-0472">Membrane</keyword>
<comment type="caution">
    <text evidence="12">The sequence shown here is derived from an EMBL/GenBank/DDBJ whole genome shotgun (WGS) entry which is preliminary data.</text>
</comment>
<keyword evidence="7" id="KW-0496">Mitochondrion</keyword>
<name>A0A1R1PE70_ZANCU</name>
<evidence type="ECO:0000256" key="2">
    <source>
        <dbReference type="ARBA" id="ARBA00022448"/>
    </source>
</evidence>
<dbReference type="InterPro" id="IPR050361">
    <property type="entry name" value="MPP/UQCRC_Complex"/>
</dbReference>